<evidence type="ECO:0000256" key="1">
    <source>
        <dbReference type="ARBA" id="ARBA00007228"/>
    </source>
</evidence>
<reference evidence="7" key="1">
    <citation type="submission" date="2015-03" db="EMBL/GenBank/DDBJ databases">
        <authorList>
            <consortium name="Pathogen Informatics"/>
        </authorList>
    </citation>
    <scope>NUCLEOTIDE SEQUENCE [LARGE SCALE GENOMIC DNA]</scope>
    <source>
        <strain evidence="7">NCTC11134</strain>
        <plasmid evidence="7">2</plasmid>
    </source>
</reference>
<keyword evidence="6" id="KW-0614">Plasmid</keyword>
<dbReference type="GO" id="GO:0003723">
    <property type="term" value="F:RNA binding"/>
    <property type="evidence" value="ECO:0007669"/>
    <property type="project" value="InterPro"/>
</dbReference>
<dbReference type="CDD" id="cd18098">
    <property type="entry name" value="SpoU-like"/>
    <property type="match status" value="1"/>
</dbReference>
<dbReference type="InterPro" id="IPR004384">
    <property type="entry name" value="RNA_MeTrfase_TrmJ/LasT"/>
</dbReference>
<accession>A0A0H5P994</accession>
<keyword evidence="3" id="KW-0808">Transferase</keyword>
<dbReference type="GO" id="GO:0008173">
    <property type="term" value="F:RNA methyltransferase activity"/>
    <property type="evidence" value="ECO:0007669"/>
    <property type="project" value="InterPro"/>
</dbReference>
<evidence type="ECO:0000313" key="7">
    <source>
        <dbReference type="Proteomes" id="UP000057820"/>
    </source>
</evidence>
<feature type="domain" description="tRNA/rRNA methyltransferase SpoU type" evidence="5">
    <location>
        <begin position="8"/>
        <end position="141"/>
    </location>
</feature>
<evidence type="ECO:0000313" key="6">
    <source>
        <dbReference type="EMBL" id="CRY84282.1"/>
    </source>
</evidence>
<dbReference type="KEGG" id="nfr:ERS450000_05952"/>
<dbReference type="Gene3D" id="3.40.1280.10">
    <property type="match status" value="1"/>
</dbReference>
<evidence type="ECO:0000256" key="3">
    <source>
        <dbReference type="ARBA" id="ARBA00022679"/>
    </source>
</evidence>
<gene>
    <name evidence="6" type="ORF">ERS450000_05952</name>
</gene>
<keyword evidence="4" id="KW-0949">S-adenosyl-L-methionine</keyword>
<dbReference type="GO" id="GO:0005829">
    <property type="term" value="C:cytosol"/>
    <property type="evidence" value="ECO:0007669"/>
    <property type="project" value="TreeGrafter"/>
</dbReference>
<comment type="similarity">
    <text evidence="1">Belongs to the class IV-like SAM-binding methyltransferase superfamily. RNA methyltransferase TrmH family.</text>
</comment>
<evidence type="ECO:0000256" key="4">
    <source>
        <dbReference type="ARBA" id="ARBA00022691"/>
    </source>
</evidence>
<dbReference type="Pfam" id="PF00588">
    <property type="entry name" value="SpoU_methylase"/>
    <property type="match status" value="1"/>
</dbReference>
<dbReference type="AlphaFoldDB" id="A0A0H5P994"/>
<name>A0A0H5P994_NOCFR</name>
<dbReference type="GO" id="GO:0002128">
    <property type="term" value="P:tRNA nucleoside ribose methylation"/>
    <property type="evidence" value="ECO:0007669"/>
    <property type="project" value="TreeGrafter"/>
</dbReference>
<keyword evidence="2 6" id="KW-0489">Methyltransferase</keyword>
<evidence type="ECO:0000256" key="2">
    <source>
        <dbReference type="ARBA" id="ARBA00022603"/>
    </source>
</evidence>
<geneLocation type="plasmid" evidence="6">
    <name>2</name>
</geneLocation>
<proteinExistence type="inferred from homology"/>
<dbReference type="InterPro" id="IPR029028">
    <property type="entry name" value="Alpha/beta_knot_MTases"/>
</dbReference>
<sequence>MTTGFYGVAVWHPKHEVNVGTLWRSAMTYQASMLATIGSRYKPQASDTCRAHNAIPLHHYHDIDDLIAHLPYGCPLVGVELDDRAVSLHEFPHPVRALYLLGAEDHGLPAAVLDRCHHVVQIPSPSPWSLNVAVAGSLVMHDRWSKTGGLRTVNA</sequence>
<dbReference type="InterPro" id="IPR029026">
    <property type="entry name" value="tRNA_m1G_MTases_N"/>
</dbReference>
<dbReference type="PANTHER" id="PTHR42786">
    <property type="entry name" value="TRNA/RRNA METHYLTRANSFERASE"/>
    <property type="match status" value="1"/>
</dbReference>
<dbReference type="InterPro" id="IPR001537">
    <property type="entry name" value="SpoU_MeTrfase"/>
</dbReference>
<organism evidence="6 7">
    <name type="scientific">Nocardia farcinica</name>
    <dbReference type="NCBI Taxonomy" id="37329"/>
    <lineage>
        <taxon>Bacteria</taxon>
        <taxon>Bacillati</taxon>
        <taxon>Actinomycetota</taxon>
        <taxon>Actinomycetes</taxon>
        <taxon>Mycobacteriales</taxon>
        <taxon>Nocardiaceae</taxon>
        <taxon>Nocardia</taxon>
    </lineage>
</organism>
<dbReference type="RefSeq" id="WP_060594951.1">
    <property type="nucleotide sequence ID" value="NZ_CP031418.1"/>
</dbReference>
<dbReference type="PANTHER" id="PTHR42786:SF6">
    <property type="entry name" value="TRNA_RRNA METHYLTRANSFERASE SPOU TYPE DOMAIN-CONTAINING PROTEIN"/>
    <property type="match status" value="1"/>
</dbReference>
<protein>
    <submittedName>
        <fullName evidence="6">SpoU rRNA Methylase family</fullName>
    </submittedName>
</protein>
<dbReference type="SUPFAM" id="SSF75217">
    <property type="entry name" value="alpha/beta knot"/>
    <property type="match status" value="1"/>
</dbReference>
<dbReference type="Proteomes" id="UP000057820">
    <property type="component" value="Plasmid 2"/>
</dbReference>
<evidence type="ECO:0000259" key="5">
    <source>
        <dbReference type="Pfam" id="PF00588"/>
    </source>
</evidence>
<dbReference type="EMBL" id="LN868939">
    <property type="protein sequence ID" value="CRY84282.1"/>
    <property type="molecule type" value="Genomic_DNA"/>
</dbReference>